<gene>
    <name evidence="1" type="ORF">GCM10010123_40730</name>
</gene>
<dbReference type="SUPFAM" id="SSF54427">
    <property type="entry name" value="NTF2-like"/>
    <property type="match status" value="1"/>
</dbReference>
<reference evidence="1" key="2">
    <citation type="submission" date="2020-09" db="EMBL/GenBank/DDBJ databases">
        <authorList>
            <person name="Sun Q."/>
            <person name="Ohkuma M."/>
        </authorList>
    </citation>
    <scope>NUCLEOTIDE SEQUENCE</scope>
    <source>
        <strain evidence="1">JCM 3090</strain>
    </source>
</reference>
<dbReference type="GO" id="GO:0030638">
    <property type="term" value="P:polyketide metabolic process"/>
    <property type="evidence" value="ECO:0007669"/>
    <property type="project" value="InterPro"/>
</dbReference>
<dbReference type="Gene3D" id="3.10.450.50">
    <property type="match status" value="1"/>
</dbReference>
<dbReference type="EMBL" id="BMQB01000011">
    <property type="protein sequence ID" value="GGK06833.1"/>
    <property type="molecule type" value="Genomic_DNA"/>
</dbReference>
<proteinExistence type="predicted"/>
<reference evidence="1" key="1">
    <citation type="journal article" date="2014" name="Int. J. Syst. Evol. Microbiol.">
        <title>Complete genome sequence of Corynebacterium casei LMG S-19264T (=DSM 44701T), isolated from a smear-ripened cheese.</title>
        <authorList>
            <consortium name="US DOE Joint Genome Institute (JGI-PGF)"/>
            <person name="Walter F."/>
            <person name="Albersmeier A."/>
            <person name="Kalinowski J."/>
            <person name="Ruckert C."/>
        </authorList>
    </citation>
    <scope>NUCLEOTIDE SEQUENCE</scope>
    <source>
        <strain evidence="1">JCM 3090</strain>
    </source>
</reference>
<dbReference type="PANTHER" id="PTHR38436:SF1">
    <property type="entry name" value="ESTER CYCLASE"/>
    <property type="match status" value="1"/>
</dbReference>
<dbReference type="PANTHER" id="PTHR38436">
    <property type="entry name" value="POLYKETIDE CYCLASE SNOAL-LIKE DOMAIN"/>
    <property type="match status" value="1"/>
</dbReference>
<dbReference type="Pfam" id="PF07366">
    <property type="entry name" value="SnoaL"/>
    <property type="match status" value="1"/>
</dbReference>
<dbReference type="Proteomes" id="UP000649739">
    <property type="component" value="Unassembled WGS sequence"/>
</dbReference>
<dbReference type="InterPro" id="IPR009959">
    <property type="entry name" value="Cyclase_SnoaL-like"/>
</dbReference>
<dbReference type="AlphaFoldDB" id="A0A8J3FBZ3"/>
<dbReference type="InterPro" id="IPR032710">
    <property type="entry name" value="NTF2-like_dom_sf"/>
</dbReference>
<evidence type="ECO:0000313" key="1">
    <source>
        <dbReference type="EMBL" id="GGK06833.1"/>
    </source>
</evidence>
<dbReference type="RefSeq" id="WP_189171810.1">
    <property type="nucleotide sequence ID" value="NZ_BMQB01000011.1"/>
</dbReference>
<sequence length="151" mass="16602">MGIEENKAVVIRAYTDGMNKKDMSVIRECFAPDYVNYFPAGEGEVRGIEEFTRVLGDFLNAFDDLVFTVEDVLGEGDKVALRWSATGIHTGNYTGIPPTTIIPPTGREISFSATDVYHVVGGRIIEEWNTLDGWDIMKQMGAVHGPTPAMA</sequence>
<evidence type="ECO:0000313" key="2">
    <source>
        <dbReference type="Proteomes" id="UP000649739"/>
    </source>
</evidence>
<evidence type="ECO:0008006" key="3">
    <source>
        <dbReference type="Google" id="ProtNLM"/>
    </source>
</evidence>
<accession>A0A8J3FBZ3</accession>
<keyword evidence="2" id="KW-1185">Reference proteome</keyword>
<organism evidence="1 2">
    <name type="scientific">Pilimelia anulata</name>
    <dbReference type="NCBI Taxonomy" id="53371"/>
    <lineage>
        <taxon>Bacteria</taxon>
        <taxon>Bacillati</taxon>
        <taxon>Actinomycetota</taxon>
        <taxon>Actinomycetes</taxon>
        <taxon>Micromonosporales</taxon>
        <taxon>Micromonosporaceae</taxon>
        <taxon>Pilimelia</taxon>
    </lineage>
</organism>
<comment type="caution">
    <text evidence="1">The sequence shown here is derived from an EMBL/GenBank/DDBJ whole genome shotgun (WGS) entry which is preliminary data.</text>
</comment>
<name>A0A8J3FBZ3_9ACTN</name>
<protein>
    <recommendedName>
        <fullName evidence="3">Ester cyclase</fullName>
    </recommendedName>
</protein>